<evidence type="ECO:0000313" key="2">
    <source>
        <dbReference type="EMBL" id="BAF40088.1"/>
    </source>
</evidence>
<feature type="compositionally biased region" description="Basic residues" evidence="1">
    <location>
        <begin position="57"/>
        <end position="67"/>
    </location>
</feature>
<dbReference type="EMBL" id="AP009256">
    <property type="protein sequence ID" value="BAF40088.1"/>
    <property type="molecule type" value="Genomic_DNA"/>
</dbReference>
<accession>A1A305</accession>
<evidence type="ECO:0000313" key="3">
    <source>
        <dbReference type="Proteomes" id="UP000008702"/>
    </source>
</evidence>
<evidence type="ECO:0000256" key="1">
    <source>
        <dbReference type="SAM" id="MobiDB-lite"/>
    </source>
</evidence>
<dbReference type="Proteomes" id="UP000008702">
    <property type="component" value="Chromosome"/>
</dbReference>
<sequence>MLHLRAIAHLLRGRRLVGHGGGRRHRRLRQPAARHACPHERDRRETGTRRRADFPRCRRARHARRTTRTTARAMAARLRAARRIQPGHQRGISGPIPSRRLAAHDRRRGRRERSRNVRPAETRHRRRFPGRHTRRLRLSHRIAQPWRASAARRQPRRGGADVPRIVP</sequence>
<feature type="compositionally biased region" description="Basic and acidic residues" evidence="1">
    <location>
        <begin position="37"/>
        <end position="56"/>
    </location>
</feature>
<dbReference type="HOGENOM" id="CLU_1591388_0_0_11"/>
<feature type="region of interest" description="Disordered" evidence="1">
    <location>
        <begin position="18"/>
        <end position="125"/>
    </location>
</feature>
<feature type="region of interest" description="Disordered" evidence="1">
    <location>
        <begin position="145"/>
        <end position="167"/>
    </location>
</feature>
<protein>
    <submittedName>
        <fullName evidence="2">Uncharacterized protein</fullName>
    </submittedName>
</protein>
<gene>
    <name evidence="2" type="ordered locus">BAD_1307</name>
</gene>
<name>A1A305_BIFAA</name>
<dbReference type="STRING" id="367928.BAD_1307"/>
<feature type="compositionally biased region" description="Basic residues" evidence="1">
    <location>
        <begin position="18"/>
        <end position="29"/>
    </location>
</feature>
<reference evidence="2 3" key="1">
    <citation type="submission" date="2006-12" db="EMBL/GenBank/DDBJ databases">
        <title>Bifidobacterium adolescentis complete genome sequence.</title>
        <authorList>
            <person name="Suzuki T."/>
            <person name="Tsuda Y."/>
            <person name="Kanou N."/>
            <person name="Inoue T."/>
            <person name="Kumazaki K."/>
            <person name="Nagano S."/>
            <person name="Hirai S."/>
            <person name="Tanaka K."/>
            <person name="Watanabe K."/>
        </authorList>
    </citation>
    <scope>NUCLEOTIDE SEQUENCE [LARGE SCALE GENOMIC DNA]</scope>
    <source>
        <strain evidence="3">ATCC 15703 / DSM 20083 / NCTC 11814 / E194a</strain>
    </source>
</reference>
<feature type="compositionally biased region" description="Low complexity" evidence="1">
    <location>
        <begin position="68"/>
        <end position="78"/>
    </location>
</feature>
<dbReference type="KEGG" id="bad:BAD_1307"/>
<organism evidence="2 3">
    <name type="scientific">Bifidobacterium adolescentis (strain ATCC 15703 / DSM 20083 / NCTC 11814 / E194a)</name>
    <dbReference type="NCBI Taxonomy" id="367928"/>
    <lineage>
        <taxon>Bacteria</taxon>
        <taxon>Bacillati</taxon>
        <taxon>Actinomycetota</taxon>
        <taxon>Actinomycetes</taxon>
        <taxon>Bifidobacteriales</taxon>
        <taxon>Bifidobacteriaceae</taxon>
        <taxon>Bifidobacterium</taxon>
    </lineage>
</organism>
<proteinExistence type="predicted"/>
<keyword evidence="3" id="KW-1185">Reference proteome</keyword>
<dbReference type="AlphaFoldDB" id="A1A305"/>